<dbReference type="AlphaFoldDB" id="A0A385AD14"/>
<dbReference type="Gene3D" id="3.40.630.30">
    <property type="match status" value="1"/>
</dbReference>
<dbReference type="EMBL" id="CP031003">
    <property type="protein sequence ID" value="AXN35537.1"/>
    <property type="molecule type" value="Genomic_DNA"/>
</dbReference>
<dbReference type="PANTHER" id="PTHR43617:SF34">
    <property type="entry name" value="PUTATIVE-RELATED"/>
    <property type="match status" value="1"/>
</dbReference>
<dbReference type="Proteomes" id="UP000257607">
    <property type="component" value="Chromosome"/>
</dbReference>
<dbReference type="PROSITE" id="PS51186">
    <property type="entry name" value="GNAT"/>
    <property type="match status" value="1"/>
</dbReference>
<organism evidence="1 2">
    <name type="scientific">Latilactobacillus curvatus</name>
    <name type="common">Lactobacillus curvatus</name>
    <dbReference type="NCBI Taxonomy" id="28038"/>
    <lineage>
        <taxon>Bacteria</taxon>
        <taxon>Bacillati</taxon>
        <taxon>Bacillota</taxon>
        <taxon>Bacilli</taxon>
        <taxon>Lactobacillales</taxon>
        <taxon>Lactobacillaceae</taxon>
        <taxon>Latilactobacillus</taxon>
    </lineage>
</organism>
<dbReference type="InterPro" id="IPR000182">
    <property type="entry name" value="GNAT_dom"/>
</dbReference>
<dbReference type="PANTHER" id="PTHR43617">
    <property type="entry name" value="L-AMINO ACID N-ACETYLTRANSFERASE"/>
    <property type="match status" value="1"/>
</dbReference>
<dbReference type="SUPFAM" id="SSF55729">
    <property type="entry name" value="Acyl-CoA N-acyltransferases (Nat)"/>
    <property type="match status" value="1"/>
</dbReference>
<gene>
    <name evidence="1" type="ORF">DT351_03835</name>
</gene>
<dbReference type="InterPro" id="IPR050276">
    <property type="entry name" value="MshD_Acetyltransferase"/>
</dbReference>
<keyword evidence="1" id="KW-0808">Transferase</keyword>
<reference evidence="1 2" key="1">
    <citation type="submission" date="2018-07" db="EMBL/GenBank/DDBJ databases">
        <title>Lactobacillus curvatus genome sequence.</title>
        <authorList>
            <person name="Prechtl R."/>
        </authorList>
    </citation>
    <scope>NUCLEOTIDE SEQUENCE [LARGE SCALE GENOMIC DNA]</scope>
    <source>
        <strain evidence="1 2">TMW 1.1928</strain>
    </source>
</reference>
<dbReference type="InterPro" id="IPR016181">
    <property type="entry name" value="Acyl_CoA_acyltransferase"/>
</dbReference>
<dbReference type="GO" id="GO:0016747">
    <property type="term" value="F:acyltransferase activity, transferring groups other than amino-acyl groups"/>
    <property type="evidence" value="ECO:0007669"/>
    <property type="project" value="InterPro"/>
</dbReference>
<name>A0A385AD14_LATCU</name>
<evidence type="ECO:0000313" key="1">
    <source>
        <dbReference type="EMBL" id="AXN35537.1"/>
    </source>
</evidence>
<proteinExistence type="predicted"/>
<protein>
    <submittedName>
        <fullName evidence="1">GNAT family N-acetyltransferase</fullName>
    </submittedName>
</protein>
<dbReference type="CDD" id="cd04301">
    <property type="entry name" value="NAT_SF"/>
    <property type="match status" value="1"/>
</dbReference>
<accession>A0A385AD14</accession>
<sequence length="193" mass="21429">MIRTALTTKHWCVLVLQTSVIDIRPAQAADARAYLCFLKAVAKETPYVALPAELAILTPLFTEFLIASILESQQDVLLLAFDQQQIVGAIRVNSPTEQGLTHISEVSIAVLKAKWHRGIGSDLMAHLLASVREIGNPRRLELTVQARNHRAIALYKRFGFVTEAQLAAGFYAPETGYIPVVQMCQLMNMDEEI</sequence>
<evidence type="ECO:0000313" key="2">
    <source>
        <dbReference type="Proteomes" id="UP000257607"/>
    </source>
</evidence>
<dbReference type="Pfam" id="PF00583">
    <property type="entry name" value="Acetyltransf_1"/>
    <property type="match status" value="1"/>
</dbReference>